<evidence type="ECO:0000313" key="11">
    <source>
        <dbReference type="EMBL" id="AGL90223.1"/>
    </source>
</evidence>
<evidence type="ECO:0000256" key="3">
    <source>
        <dbReference type="ARBA" id="ARBA00011940"/>
    </source>
</evidence>
<keyword evidence="6 9" id="KW-0963">Cytoplasm</keyword>
<comment type="similarity">
    <text evidence="2 9 10">Belongs to the triosephosphate isomerase family.</text>
</comment>
<dbReference type="Gene3D" id="3.20.20.70">
    <property type="entry name" value="Aldolase class I"/>
    <property type="match status" value="1"/>
</dbReference>
<keyword evidence="7 9" id="KW-0324">Glycolysis</keyword>
<dbReference type="GO" id="GO:0046166">
    <property type="term" value="P:glyceraldehyde-3-phosphate biosynthetic process"/>
    <property type="evidence" value="ECO:0007669"/>
    <property type="project" value="TreeGrafter"/>
</dbReference>
<feature type="active site" description="Proton acceptor" evidence="9">
    <location>
        <position position="170"/>
    </location>
</feature>
<dbReference type="AlphaFoldDB" id="R4S0D5"/>
<sequence length="268" mass="29808">MNNLKRIKVIAGNWKMYKDKNEALEFIQKVNFSIPNSKEVETIIFAQSTLLDVLVQNQGPNLKIGAQNAFHESEGAFTGEISPLNLVSLGVKYVLLGHSERRVLFGETDQLVNLKLLKALQNNLSPVLCLGETLETKENNKTKEFLEKQLTQALKDVPQEDLEKILIAYEPVWAIGTGKTASPQEANQTIKQIREKVTNLYSAQVVQSLKILYGGSVSSNNVEAILEQNEIDGVLVGKASLETKDFLNFTQAAVKLSSNCCQHFDKKC</sequence>
<dbReference type="OrthoDB" id="9809429at2"/>
<dbReference type="EMBL" id="CP002548">
    <property type="protein sequence ID" value="AGL90223.1"/>
    <property type="molecule type" value="Genomic_DNA"/>
</dbReference>
<evidence type="ECO:0000256" key="10">
    <source>
        <dbReference type="RuleBase" id="RU363013"/>
    </source>
</evidence>
<dbReference type="GO" id="GO:0006094">
    <property type="term" value="P:gluconeogenesis"/>
    <property type="evidence" value="ECO:0007669"/>
    <property type="project" value="UniProtKB-UniRule"/>
</dbReference>
<dbReference type="InterPro" id="IPR000652">
    <property type="entry name" value="Triosephosphate_isomerase"/>
</dbReference>
<dbReference type="PROSITE" id="PS00171">
    <property type="entry name" value="TIM_1"/>
    <property type="match status" value="1"/>
</dbReference>
<dbReference type="InterPro" id="IPR020861">
    <property type="entry name" value="Triosephosphate_isomerase_AS"/>
</dbReference>
<dbReference type="KEGG" id="nzs:SLY_0301"/>
<evidence type="ECO:0000256" key="5">
    <source>
        <dbReference type="ARBA" id="ARBA00022432"/>
    </source>
</evidence>
<dbReference type="CDD" id="cd00311">
    <property type="entry name" value="TIM"/>
    <property type="match status" value="1"/>
</dbReference>
<evidence type="ECO:0000256" key="2">
    <source>
        <dbReference type="ARBA" id="ARBA00007422"/>
    </source>
</evidence>
<dbReference type="Proteomes" id="UP000013941">
    <property type="component" value="Chromosome"/>
</dbReference>
<dbReference type="InterPro" id="IPR013785">
    <property type="entry name" value="Aldolase_TIM"/>
</dbReference>
<dbReference type="UniPathway" id="UPA00109">
    <property type="reaction ID" value="UER00189"/>
</dbReference>
<dbReference type="InterPro" id="IPR035990">
    <property type="entry name" value="TIM_sf"/>
</dbReference>
<name>R4S0D5_PHYAS</name>
<comment type="subcellular location">
    <subcellularLocation>
        <location evidence="9 10">Cytoplasm</location>
    </subcellularLocation>
</comment>
<comment type="catalytic activity">
    <reaction evidence="9 10">
        <text>D-glyceraldehyde 3-phosphate = dihydroxyacetone phosphate</text>
        <dbReference type="Rhea" id="RHEA:18585"/>
        <dbReference type="ChEBI" id="CHEBI:57642"/>
        <dbReference type="ChEBI" id="CHEBI:59776"/>
        <dbReference type="EC" id="5.3.1.1"/>
    </reaction>
</comment>
<protein>
    <recommendedName>
        <fullName evidence="4 9">Triosephosphate isomerase</fullName>
        <shortName evidence="9">TIM</shortName>
        <shortName evidence="9">TPI</shortName>
        <ecNumber evidence="3 9">5.3.1.1</ecNumber>
    </recommendedName>
    <alternativeName>
        <fullName evidence="9">Triose-phosphate isomerase</fullName>
    </alternativeName>
</protein>
<feature type="active site" description="Electrophile" evidence="9">
    <location>
        <position position="98"/>
    </location>
</feature>
<keyword evidence="5 9" id="KW-0312">Gluconeogenesis</keyword>
<dbReference type="FunFam" id="3.20.20.70:FF:000016">
    <property type="entry name" value="Triosephosphate isomerase"/>
    <property type="match status" value="1"/>
</dbReference>
<proteinExistence type="inferred from homology"/>
<evidence type="ECO:0000256" key="7">
    <source>
        <dbReference type="ARBA" id="ARBA00023152"/>
    </source>
</evidence>
<dbReference type="RefSeq" id="WP_012358987.1">
    <property type="nucleotide sequence ID" value="NC_021236.1"/>
</dbReference>
<comment type="pathway">
    <text evidence="1 9 10">Carbohydrate degradation; glycolysis; D-glyceraldehyde 3-phosphate from glycerone phosphate: step 1/1.</text>
</comment>
<evidence type="ECO:0000256" key="6">
    <source>
        <dbReference type="ARBA" id="ARBA00022490"/>
    </source>
</evidence>
<dbReference type="SMR" id="R4S0D5"/>
<feature type="binding site" evidence="9">
    <location>
        <begin position="13"/>
        <end position="15"/>
    </location>
    <ligand>
        <name>substrate</name>
    </ligand>
</feature>
<dbReference type="HOGENOM" id="CLU_024251_2_3_14"/>
<dbReference type="UniPathway" id="UPA00138"/>
<dbReference type="GO" id="GO:0004807">
    <property type="term" value="F:triose-phosphate isomerase activity"/>
    <property type="evidence" value="ECO:0007669"/>
    <property type="project" value="UniProtKB-UniRule"/>
</dbReference>
<dbReference type="Pfam" id="PF00121">
    <property type="entry name" value="TIM"/>
    <property type="match status" value="1"/>
</dbReference>
<reference evidence="11 12" key="1">
    <citation type="journal article" date="2013" name="BMC Genomics">
        <title>Comparison of the complete genome sequence of two closely related isolates of 'Candidatus Phytoplasma australiense' reveals genome plasticity.</title>
        <authorList>
            <person name="Andersen M.T."/>
            <person name="Liefting L.W."/>
            <person name="Havukkala I."/>
            <person name="Beever R.E."/>
        </authorList>
    </citation>
    <scope>NUCLEOTIDE SEQUENCE [LARGE SCALE GENOMIC DNA]</scope>
    <source>
        <strain evidence="11 12">NZSb11</strain>
    </source>
</reference>
<feature type="binding site" evidence="9">
    <location>
        <position position="176"/>
    </location>
    <ligand>
        <name>substrate</name>
    </ligand>
</feature>
<feature type="binding site" evidence="9">
    <location>
        <position position="216"/>
    </location>
    <ligand>
        <name>substrate</name>
    </ligand>
</feature>
<comment type="subunit">
    <text evidence="9 10">Homodimer.</text>
</comment>
<keyword evidence="12" id="KW-1185">Reference proteome</keyword>
<dbReference type="HAMAP" id="MF_00147_B">
    <property type="entry name" value="TIM_B"/>
    <property type="match status" value="1"/>
</dbReference>
<organism evidence="11 12">
    <name type="scientific">Strawberry lethal yellows phytoplasma (CPA) str. NZSb11</name>
    <dbReference type="NCBI Taxonomy" id="980422"/>
    <lineage>
        <taxon>Bacteria</taxon>
        <taxon>Bacillati</taxon>
        <taxon>Mycoplasmatota</taxon>
        <taxon>Mollicutes</taxon>
        <taxon>Acholeplasmatales</taxon>
        <taxon>Acholeplasmataceae</taxon>
        <taxon>Candidatus Phytoplasma</taxon>
        <taxon>16SrXII (Stolbur group)</taxon>
    </lineage>
</organism>
<dbReference type="NCBIfam" id="TIGR00419">
    <property type="entry name" value="tim"/>
    <property type="match status" value="1"/>
</dbReference>
<dbReference type="PANTHER" id="PTHR21139:SF42">
    <property type="entry name" value="TRIOSEPHOSPHATE ISOMERASE"/>
    <property type="match status" value="1"/>
</dbReference>
<evidence type="ECO:0000256" key="1">
    <source>
        <dbReference type="ARBA" id="ARBA00004680"/>
    </source>
</evidence>
<dbReference type="GO" id="GO:0005829">
    <property type="term" value="C:cytosol"/>
    <property type="evidence" value="ECO:0007669"/>
    <property type="project" value="TreeGrafter"/>
</dbReference>
<evidence type="ECO:0000256" key="4">
    <source>
        <dbReference type="ARBA" id="ARBA00019397"/>
    </source>
</evidence>
<evidence type="ECO:0000256" key="8">
    <source>
        <dbReference type="ARBA" id="ARBA00023235"/>
    </source>
</evidence>
<dbReference type="GO" id="GO:0019563">
    <property type="term" value="P:glycerol catabolic process"/>
    <property type="evidence" value="ECO:0007669"/>
    <property type="project" value="TreeGrafter"/>
</dbReference>
<dbReference type="InterPro" id="IPR022896">
    <property type="entry name" value="TrioseP_Isoase_bac/euk"/>
</dbReference>
<comment type="function">
    <text evidence="9">Involved in the gluconeogenesis. Catalyzes stereospecifically the conversion of dihydroxyacetone phosphate (DHAP) to D-glyceraldehyde-3-phosphate (G3P).</text>
</comment>
<evidence type="ECO:0000256" key="9">
    <source>
        <dbReference type="HAMAP-Rule" id="MF_00147"/>
    </source>
</evidence>
<evidence type="ECO:0000313" key="12">
    <source>
        <dbReference type="Proteomes" id="UP000013941"/>
    </source>
</evidence>
<dbReference type="PANTHER" id="PTHR21139">
    <property type="entry name" value="TRIOSEPHOSPHATE ISOMERASE"/>
    <property type="match status" value="1"/>
</dbReference>
<accession>R4S0D5</accession>
<comment type="caution">
    <text evidence="9">Lacks conserved residue(s) required for the propagation of feature annotation.</text>
</comment>
<dbReference type="SUPFAM" id="SSF51351">
    <property type="entry name" value="Triosephosphate isomerase (TIM)"/>
    <property type="match status" value="1"/>
</dbReference>
<gene>
    <name evidence="9 11" type="primary">tpiA</name>
    <name evidence="11" type="ORF">SLY_0301</name>
</gene>
<dbReference type="PROSITE" id="PS51440">
    <property type="entry name" value="TIM_2"/>
    <property type="match status" value="1"/>
</dbReference>
<comment type="pathway">
    <text evidence="9 10">Carbohydrate biosynthesis; gluconeogenesis.</text>
</comment>
<dbReference type="EC" id="5.3.1.1" evidence="3 9"/>
<dbReference type="PATRIC" id="fig|980422.3.peg.281"/>
<dbReference type="GO" id="GO:0006096">
    <property type="term" value="P:glycolytic process"/>
    <property type="evidence" value="ECO:0007669"/>
    <property type="project" value="UniProtKB-UniRule"/>
</dbReference>
<keyword evidence="8 9" id="KW-0413">Isomerase</keyword>